<evidence type="ECO:0000259" key="1">
    <source>
        <dbReference type="Pfam" id="PF17863"/>
    </source>
</evidence>
<protein>
    <recommendedName>
        <fullName evidence="1">ChlI/MoxR AAA lid domain-containing protein</fullName>
    </recommendedName>
</protein>
<accession>A0A8D5FR29</accession>
<reference evidence="2" key="1">
    <citation type="submission" date="2020-09" db="EMBL/GenBank/DDBJ databases">
        <title>Desulfogranum mesoprofundum gen. nov., sp. nov., a novel mesophilic, sulfate-reducing chemolithoautotroph isolated from a deep-sea hydrothermal vent chimney in the Suiyo Seamount.</title>
        <authorList>
            <person name="Hashimoto Y."/>
            <person name="Nakagawa S."/>
        </authorList>
    </citation>
    <scope>NUCLEOTIDE SEQUENCE</scope>
    <source>
        <strain evidence="2">KT2</strain>
    </source>
</reference>
<name>A0A8D5FR29_9BACT</name>
<keyword evidence="3" id="KW-1185">Reference proteome</keyword>
<dbReference type="Proteomes" id="UP000826725">
    <property type="component" value="Chromosome"/>
</dbReference>
<dbReference type="AlphaFoldDB" id="A0A8D5FR29"/>
<gene>
    <name evidence="2" type="ORF">DGMP_35420</name>
</gene>
<evidence type="ECO:0000313" key="2">
    <source>
        <dbReference type="EMBL" id="BCL62849.1"/>
    </source>
</evidence>
<sequence>MARSLAFLAGRGYVTPDDVKSSAVDVMRHRLRISYEAEAEGINSEDIIRKILDTVPVP</sequence>
<dbReference type="Pfam" id="PF17863">
    <property type="entry name" value="AAA_lid_2"/>
    <property type="match status" value="1"/>
</dbReference>
<organism evidence="2 3">
    <name type="scientific">Desulfomarina profundi</name>
    <dbReference type="NCBI Taxonomy" id="2772557"/>
    <lineage>
        <taxon>Bacteria</taxon>
        <taxon>Pseudomonadati</taxon>
        <taxon>Thermodesulfobacteriota</taxon>
        <taxon>Desulfobulbia</taxon>
        <taxon>Desulfobulbales</taxon>
        <taxon>Desulfobulbaceae</taxon>
        <taxon>Desulfomarina</taxon>
    </lineage>
</organism>
<dbReference type="InterPro" id="IPR041628">
    <property type="entry name" value="ChlI/MoxR_AAA_lid"/>
</dbReference>
<proteinExistence type="predicted"/>
<evidence type="ECO:0000313" key="3">
    <source>
        <dbReference type="Proteomes" id="UP000826725"/>
    </source>
</evidence>
<dbReference type="EMBL" id="AP024086">
    <property type="protein sequence ID" value="BCL62849.1"/>
    <property type="molecule type" value="Genomic_DNA"/>
</dbReference>
<feature type="domain" description="ChlI/MoxR AAA lid" evidence="1">
    <location>
        <begin position="1"/>
        <end position="51"/>
    </location>
</feature>
<dbReference type="KEGG" id="dbk:DGMP_35420"/>